<keyword evidence="11" id="KW-1185">Reference proteome</keyword>
<keyword evidence="5" id="KW-0539">Nucleus</keyword>
<feature type="domain" description="DNA polymerase alpha subunit B OB" evidence="9">
    <location>
        <begin position="205"/>
        <end position="302"/>
    </location>
</feature>
<evidence type="ECO:0000313" key="11">
    <source>
        <dbReference type="Proteomes" id="UP000549394"/>
    </source>
</evidence>
<evidence type="ECO:0000256" key="2">
    <source>
        <dbReference type="ARBA" id="ARBA00007299"/>
    </source>
</evidence>
<evidence type="ECO:0000256" key="6">
    <source>
        <dbReference type="SAM" id="MobiDB-lite"/>
    </source>
</evidence>
<dbReference type="InterPro" id="IPR013627">
    <property type="entry name" value="Pol_alpha_B_N"/>
</dbReference>
<evidence type="ECO:0000256" key="3">
    <source>
        <dbReference type="ARBA" id="ARBA00018596"/>
    </source>
</evidence>
<comment type="subcellular location">
    <subcellularLocation>
        <location evidence="1">Nucleus</location>
    </subcellularLocation>
</comment>
<evidence type="ECO:0000256" key="5">
    <source>
        <dbReference type="ARBA" id="ARBA00023242"/>
    </source>
</evidence>
<dbReference type="AlphaFoldDB" id="A0A7I8VU55"/>
<dbReference type="GO" id="GO:0003677">
    <property type="term" value="F:DNA binding"/>
    <property type="evidence" value="ECO:0007669"/>
    <property type="project" value="InterPro"/>
</dbReference>
<dbReference type="Pfam" id="PF08418">
    <property type="entry name" value="Pol_alpha_B_N"/>
    <property type="match status" value="1"/>
</dbReference>
<dbReference type="OrthoDB" id="336885at2759"/>
<dbReference type="InterPro" id="IPR016722">
    <property type="entry name" value="DNA_pol_alpha_bsu"/>
</dbReference>
<feature type="domain" description="DNA polymerase alpha/delta/epsilon subunit B" evidence="7">
    <location>
        <begin position="319"/>
        <end position="519"/>
    </location>
</feature>
<dbReference type="Proteomes" id="UP000549394">
    <property type="component" value="Unassembled WGS sequence"/>
</dbReference>
<organism evidence="10 11">
    <name type="scientific">Dimorphilus gyrociliatus</name>
    <dbReference type="NCBI Taxonomy" id="2664684"/>
    <lineage>
        <taxon>Eukaryota</taxon>
        <taxon>Metazoa</taxon>
        <taxon>Spiralia</taxon>
        <taxon>Lophotrochozoa</taxon>
        <taxon>Annelida</taxon>
        <taxon>Polychaeta</taxon>
        <taxon>Polychaeta incertae sedis</taxon>
        <taxon>Dinophilidae</taxon>
        <taxon>Dimorphilus</taxon>
    </lineage>
</organism>
<gene>
    <name evidence="10" type="ORF">DGYR_LOCUS8040</name>
</gene>
<evidence type="ECO:0000313" key="10">
    <source>
        <dbReference type="EMBL" id="CAD5119859.1"/>
    </source>
</evidence>
<evidence type="ECO:0000259" key="9">
    <source>
        <dbReference type="Pfam" id="PF22062"/>
    </source>
</evidence>
<accession>A0A7I8VU55</accession>
<evidence type="ECO:0000259" key="7">
    <source>
        <dbReference type="Pfam" id="PF04042"/>
    </source>
</evidence>
<name>A0A7I8VU55_9ANNE</name>
<dbReference type="PANTHER" id="PTHR23061:SF12">
    <property type="entry name" value="DNA POLYMERASE ALPHA SUBUNIT B"/>
    <property type="match status" value="1"/>
</dbReference>
<dbReference type="InterPro" id="IPR007185">
    <property type="entry name" value="DNA_pol_a/d/e_bsu"/>
</dbReference>
<dbReference type="GO" id="GO:0006270">
    <property type="term" value="P:DNA replication initiation"/>
    <property type="evidence" value="ECO:0007669"/>
    <property type="project" value="TreeGrafter"/>
</dbReference>
<sequence length="566" mass="64365">MSSFTRETLEEELHIFGFSLENDGCFEKVRDLAMLHGLDEEGITNEFVAFTHTSKLKHNSQLTEVLLLQFERERLSKKAHKQAKTPLSKNKIKREAYDDSCLDDSYNAFDGETKKSVNSPANFKQSGSRNYSTITQSPSCTDNYTKRNNSGDIICKFGSLAPKEVVRKESDTKISFLIPEEEMNRLDKFMFQKNSDKSMVVNDILEETSSLYKLFNNIEHFGHVSLPLQEKTTICGRIVSEGESKLNSSTVLIQGSLETSGGRCCKLDLSNLNKYSLFPGQIVAFEGVNNNGRSFVASKILESLWKNPEEVLLKDDMKIIISAGPYATNSSDLEPFHDLIQVIKRENPDICIMMGPFVDCKNQNLMMQNKSYEDIFSDMMKYLRQEVEGLHTKFFIIPSERDAHHDMVYPQNSFSLKSDEKNLRYLMNPGILDCDGLILGYTSTDIIIHMASEEIASSNHPEDKVTRVLKHILQQKQFYPLNPPHHDINIEYEMLEYYGKISVTPHILITPSDLKYFIKEINGTLCINPGRLARGNAGGTYGKALLKGDAKSKLNLETMRFEIIRI</sequence>
<dbReference type="Gene3D" id="1.10.8.530">
    <property type="entry name" value="DNA polymerase alpha-primase, subunit B, N-terminal domain"/>
    <property type="match status" value="1"/>
</dbReference>
<dbReference type="EMBL" id="CAJFCJ010000011">
    <property type="protein sequence ID" value="CAD5119859.1"/>
    <property type="molecule type" value="Genomic_DNA"/>
</dbReference>
<evidence type="ECO:0000259" key="8">
    <source>
        <dbReference type="Pfam" id="PF08418"/>
    </source>
</evidence>
<feature type="domain" description="DNA polymerase alpha subunit B N-terminal" evidence="8">
    <location>
        <begin position="7"/>
        <end position="77"/>
    </location>
</feature>
<feature type="region of interest" description="Disordered" evidence="6">
    <location>
        <begin position="116"/>
        <end position="136"/>
    </location>
</feature>
<comment type="similarity">
    <text evidence="2">Belongs to the DNA polymerase alpha subunit B family.</text>
</comment>
<dbReference type="PIRSF" id="PIRSF018300">
    <property type="entry name" value="DNA_pol_alph_2"/>
    <property type="match status" value="1"/>
</dbReference>
<dbReference type="InterPro" id="IPR043034">
    <property type="entry name" value="DNA_pol_alpha_B_N_sf"/>
</dbReference>
<keyword evidence="4" id="KW-0235">DNA replication</keyword>
<dbReference type="InterPro" id="IPR054300">
    <property type="entry name" value="OB_DPOA2"/>
</dbReference>
<dbReference type="Gene3D" id="3.60.21.60">
    <property type="match status" value="2"/>
</dbReference>
<dbReference type="PANTHER" id="PTHR23061">
    <property type="entry name" value="DNA POLYMERASE 2 ALPHA 70 KDA SUBUNIT"/>
    <property type="match status" value="1"/>
</dbReference>
<proteinExistence type="inferred from homology"/>
<protein>
    <recommendedName>
        <fullName evidence="3">DNA polymerase alpha subunit B</fullName>
    </recommendedName>
</protein>
<dbReference type="Pfam" id="PF22062">
    <property type="entry name" value="OB_DPOA2"/>
    <property type="match status" value="1"/>
</dbReference>
<evidence type="ECO:0000256" key="1">
    <source>
        <dbReference type="ARBA" id="ARBA00004123"/>
    </source>
</evidence>
<dbReference type="GO" id="GO:0005658">
    <property type="term" value="C:alpha DNA polymerase:primase complex"/>
    <property type="evidence" value="ECO:0007669"/>
    <property type="project" value="TreeGrafter"/>
</dbReference>
<comment type="caution">
    <text evidence="10">The sequence shown here is derived from an EMBL/GenBank/DDBJ whole genome shotgun (WGS) entry which is preliminary data.</text>
</comment>
<reference evidence="10 11" key="1">
    <citation type="submission" date="2020-08" db="EMBL/GenBank/DDBJ databases">
        <authorList>
            <person name="Hejnol A."/>
        </authorList>
    </citation>
    <scope>NUCLEOTIDE SEQUENCE [LARGE SCALE GENOMIC DNA]</scope>
</reference>
<evidence type="ECO:0000256" key="4">
    <source>
        <dbReference type="ARBA" id="ARBA00022705"/>
    </source>
</evidence>
<dbReference type="Pfam" id="PF04042">
    <property type="entry name" value="DNA_pol_E_B"/>
    <property type="match status" value="1"/>
</dbReference>